<name>A0A0E2EHJ8_TREDN</name>
<evidence type="ECO:0000313" key="7">
    <source>
        <dbReference type="EMBL" id="EMB33684.1"/>
    </source>
</evidence>
<dbReference type="GO" id="GO:0008276">
    <property type="term" value="F:protein methyltransferase activity"/>
    <property type="evidence" value="ECO:0007669"/>
    <property type="project" value="InterPro"/>
</dbReference>
<dbReference type="GO" id="GO:0032259">
    <property type="term" value="P:methylation"/>
    <property type="evidence" value="ECO:0007669"/>
    <property type="project" value="UniProtKB-KW"/>
</dbReference>
<dbReference type="SUPFAM" id="SSF53790">
    <property type="entry name" value="Tetrapyrrole methylase"/>
    <property type="match status" value="1"/>
</dbReference>
<organism evidence="7">
    <name type="scientific">Treponema denticola H-22</name>
    <dbReference type="NCBI Taxonomy" id="999432"/>
    <lineage>
        <taxon>Bacteria</taxon>
        <taxon>Pseudomonadati</taxon>
        <taxon>Spirochaetota</taxon>
        <taxon>Spirochaetia</taxon>
        <taxon>Spirochaetales</taxon>
        <taxon>Treponemataceae</taxon>
        <taxon>Treponema</taxon>
    </lineage>
</organism>
<dbReference type="EMBL" id="AGDV01000010">
    <property type="protein sequence ID" value="EMB33684.1"/>
    <property type="molecule type" value="Genomic_DNA"/>
</dbReference>
<gene>
    <name evidence="7" type="ORF">HMPREF9726_01064</name>
</gene>
<dbReference type="AlphaFoldDB" id="A0A0E2EHJ8"/>
<dbReference type="Gene3D" id="3.40.1010.10">
    <property type="entry name" value="Cobalt-precorrin-4 Transmethylase, Domain 1"/>
    <property type="match status" value="1"/>
</dbReference>
<evidence type="ECO:0000256" key="4">
    <source>
        <dbReference type="ARBA" id="ARBA00022679"/>
    </source>
</evidence>
<dbReference type="UniPathway" id="UPA00148"/>
<dbReference type="InterPro" id="IPR012818">
    <property type="entry name" value="CbiE"/>
</dbReference>
<reference evidence="7" key="1">
    <citation type="submission" date="2012-01" db="EMBL/GenBank/DDBJ databases">
        <title>The Genome Sequence of Treponema denticola H-22.</title>
        <authorList>
            <consortium name="The Broad Institute Genome Sequencing Platform"/>
            <person name="Earl A."/>
            <person name="Ward D."/>
            <person name="Feldgarden M."/>
            <person name="Gevers D."/>
            <person name="Blanton J.M."/>
            <person name="Fenno C.J."/>
            <person name="Baranova O.V."/>
            <person name="Mathney J."/>
            <person name="Dewhirst F.E."/>
            <person name="Izard J."/>
            <person name="Young S.K."/>
            <person name="Zeng Q."/>
            <person name="Gargeya S."/>
            <person name="Fitzgerald M."/>
            <person name="Haas B."/>
            <person name="Abouelleil A."/>
            <person name="Alvarado L."/>
            <person name="Arachchi H.M."/>
            <person name="Berlin A."/>
            <person name="Chapman S.B."/>
            <person name="Gearin G."/>
            <person name="Goldberg J."/>
            <person name="Griggs A."/>
            <person name="Gujja S."/>
            <person name="Hansen M."/>
            <person name="Heiman D."/>
            <person name="Howarth C."/>
            <person name="Larimer J."/>
            <person name="Lui A."/>
            <person name="MacDonald P.J.P."/>
            <person name="McCowen C."/>
            <person name="Montmayeur A."/>
            <person name="Murphy C."/>
            <person name="Neiman D."/>
            <person name="Pearson M."/>
            <person name="Priest M."/>
            <person name="Roberts A."/>
            <person name="Saif S."/>
            <person name="Shea T."/>
            <person name="Sisk P."/>
            <person name="Stolte C."/>
            <person name="Sykes S."/>
            <person name="Wortman J."/>
            <person name="Nusbaum C."/>
            <person name="Birren B."/>
        </authorList>
    </citation>
    <scope>NUCLEOTIDE SEQUENCE [LARGE SCALE GENOMIC DNA]</scope>
    <source>
        <strain evidence="7">H-22</strain>
    </source>
</reference>
<keyword evidence="2" id="KW-0169">Cobalamin biosynthesis</keyword>
<dbReference type="InterPro" id="IPR035996">
    <property type="entry name" value="4pyrrol_Methylase_sf"/>
</dbReference>
<comment type="pathway">
    <text evidence="1">Cofactor biosynthesis; adenosylcobalamin biosynthesis.</text>
</comment>
<accession>A0A0E2EHJ8</accession>
<evidence type="ECO:0000256" key="2">
    <source>
        <dbReference type="ARBA" id="ARBA00022573"/>
    </source>
</evidence>
<dbReference type="PANTHER" id="PTHR43182">
    <property type="entry name" value="COBALT-PRECORRIN-6B C(15)-METHYLTRANSFERASE (DECARBOXYLATING)"/>
    <property type="match status" value="1"/>
</dbReference>
<dbReference type="InterPro" id="IPR014777">
    <property type="entry name" value="4pyrrole_Mease_sub1"/>
</dbReference>
<evidence type="ECO:0000259" key="6">
    <source>
        <dbReference type="Pfam" id="PF00590"/>
    </source>
</evidence>
<keyword evidence="3 7" id="KW-0489">Methyltransferase</keyword>
<dbReference type="RefSeq" id="WP_002684007.1">
    <property type="nucleotide sequence ID" value="NZ_CM001795.1"/>
</dbReference>
<dbReference type="PANTHER" id="PTHR43182:SF1">
    <property type="entry name" value="COBALT-PRECORRIN-7 C(5)-METHYLTRANSFERASE"/>
    <property type="match status" value="1"/>
</dbReference>
<evidence type="ECO:0000256" key="3">
    <source>
        <dbReference type="ARBA" id="ARBA00022603"/>
    </source>
</evidence>
<dbReference type="HOGENOM" id="CLU_089162_2_0_12"/>
<dbReference type="InterPro" id="IPR000878">
    <property type="entry name" value="4pyrrol_Mease"/>
</dbReference>
<proteinExistence type="predicted"/>
<dbReference type="Pfam" id="PF00590">
    <property type="entry name" value="TP_methylase"/>
    <property type="match status" value="1"/>
</dbReference>
<dbReference type="Proteomes" id="UP000011705">
    <property type="component" value="Chromosome"/>
</dbReference>
<dbReference type="GO" id="GO:0009236">
    <property type="term" value="P:cobalamin biosynthetic process"/>
    <property type="evidence" value="ECO:0007669"/>
    <property type="project" value="UniProtKB-UniPathway"/>
</dbReference>
<dbReference type="CDD" id="cd11644">
    <property type="entry name" value="Precorrin-6Y-MT"/>
    <property type="match status" value="1"/>
</dbReference>
<comment type="caution">
    <text evidence="7">The sequence shown here is derived from an EMBL/GenBank/DDBJ whole genome shotgun (WGS) entry which is preliminary data.</text>
</comment>
<dbReference type="NCBIfam" id="TIGR02467">
    <property type="entry name" value="CbiE"/>
    <property type="match status" value="1"/>
</dbReference>
<dbReference type="InterPro" id="IPR050714">
    <property type="entry name" value="Cobalamin_biosynth_MTase"/>
</dbReference>
<keyword evidence="5" id="KW-0949">S-adenosyl-L-methionine</keyword>
<evidence type="ECO:0000256" key="5">
    <source>
        <dbReference type="ARBA" id="ARBA00022691"/>
    </source>
</evidence>
<protein>
    <submittedName>
        <fullName evidence="7">Precorrin-6y C5,15-methyltransferase (Decarboxylating), CbiE subunit</fullName>
    </submittedName>
</protein>
<keyword evidence="4 7" id="KW-0808">Transferase</keyword>
<feature type="domain" description="Tetrapyrrole methylase" evidence="6">
    <location>
        <begin position="3"/>
        <end position="181"/>
    </location>
</feature>
<evidence type="ECO:0000256" key="1">
    <source>
        <dbReference type="ARBA" id="ARBA00004953"/>
    </source>
</evidence>
<sequence length="199" mass="22453">MPLTVVGAGPGNIELLTQEAVCAIKDADIVAGFERIASDVRPIRNDVKTLKGISEILDLPIETKKVLVLASGDPCFFGITEFIKNKNIKIEKVITGISSMQYFMAKIQKQWQTLPFYSFHGRETDFTEMHSKDSFFILTDKTNNPDIISARLKEEGFKGRLFVGYNLSYPDESIEEYTIGDKIIVKSFLNTVLVKNEKY</sequence>
<dbReference type="PATRIC" id="fig|999432.5.peg.1105"/>